<dbReference type="Proteomes" id="UP000054324">
    <property type="component" value="Unassembled WGS sequence"/>
</dbReference>
<dbReference type="EMBL" id="KL597026">
    <property type="protein sequence ID" value="KER20729.1"/>
    <property type="molecule type" value="Genomic_DNA"/>
</dbReference>
<organism evidence="2 3">
    <name type="scientific">Opisthorchis viverrini</name>
    <name type="common">Southeast Asian liver fluke</name>
    <dbReference type="NCBI Taxonomy" id="6198"/>
    <lineage>
        <taxon>Eukaryota</taxon>
        <taxon>Metazoa</taxon>
        <taxon>Spiralia</taxon>
        <taxon>Lophotrochozoa</taxon>
        <taxon>Platyhelminthes</taxon>
        <taxon>Trematoda</taxon>
        <taxon>Digenea</taxon>
        <taxon>Opisthorchiida</taxon>
        <taxon>Opisthorchiata</taxon>
        <taxon>Opisthorchiidae</taxon>
        <taxon>Opisthorchis</taxon>
    </lineage>
</organism>
<keyword evidence="3" id="KW-1185">Reference proteome</keyword>
<dbReference type="CTD" id="20324951"/>
<dbReference type="KEGG" id="ovi:T265_10783"/>
<name>A0A075A005_OPIVI</name>
<evidence type="ECO:0000256" key="1">
    <source>
        <dbReference type="SAM" id="Phobius"/>
    </source>
</evidence>
<evidence type="ECO:0000313" key="2">
    <source>
        <dbReference type="EMBL" id="KER20729.1"/>
    </source>
</evidence>
<reference evidence="2 3" key="1">
    <citation type="submission" date="2013-11" db="EMBL/GenBank/DDBJ databases">
        <title>Opisthorchis viverrini - life in the bile duct.</title>
        <authorList>
            <person name="Young N.D."/>
            <person name="Nagarajan N."/>
            <person name="Lin S.J."/>
            <person name="Korhonen P.K."/>
            <person name="Jex A.R."/>
            <person name="Hall R.S."/>
            <person name="Safavi-Hemami H."/>
            <person name="Kaewkong W."/>
            <person name="Bertrand D."/>
            <person name="Gao S."/>
            <person name="Seet Q."/>
            <person name="Wongkham S."/>
            <person name="Teh B.T."/>
            <person name="Wongkham C."/>
            <person name="Intapan P.M."/>
            <person name="Maleewong W."/>
            <person name="Yang X."/>
            <person name="Hu M."/>
            <person name="Wang Z."/>
            <person name="Hofmann A."/>
            <person name="Sternberg P.W."/>
            <person name="Tan P."/>
            <person name="Wang J."/>
            <person name="Gasser R.B."/>
        </authorList>
    </citation>
    <scope>NUCLEOTIDE SEQUENCE [LARGE SCALE GENOMIC DNA]</scope>
</reference>
<keyword evidence="1" id="KW-1133">Transmembrane helix</keyword>
<keyword evidence="1" id="KW-0812">Transmembrane</keyword>
<dbReference type="GeneID" id="20324951"/>
<accession>A0A075A005</accession>
<evidence type="ECO:0000313" key="3">
    <source>
        <dbReference type="Proteomes" id="UP000054324"/>
    </source>
</evidence>
<keyword evidence="1" id="KW-0472">Membrane</keyword>
<proteinExistence type="predicted"/>
<dbReference type="AlphaFoldDB" id="A0A075A005"/>
<protein>
    <submittedName>
        <fullName evidence="2">Uncharacterized protein</fullName>
    </submittedName>
</protein>
<feature type="transmembrane region" description="Helical" evidence="1">
    <location>
        <begin position="12"/>
        <end position="32"/>
    </location>
</feature>
<sequence length="132" mass="14794">MTGGKVGTYNSALEMIFACAARCIIIVFNIIFMSHNNVHLFGAWEREPFLLENKTCQVMPMVVGLFAELGSLVANVSSRYATHNYALMMSPRLAMKQMQPNYSDQRTSQRPSTLPELPTFSSIVTNMLTVRP</sequence>
<dbReference type="RefSeq" id="XP_009175516.1">
    <property type="nucleotide sequence ID" value="XM_009177252.1"/>
</dbReference>
<gene>
    <name evidence="2" type="ORF">T265_10783</name>
</gene>